<dbReference type="PANTHER" id="PTHR33463">
    <property type="entry name" value="NB-ARC DOMAIN-CONTAINING PROTEIN-RELATED"/>
    <property type="match status" value="1"/>
</dbReference>
<dbReference type="Proteomes" id="UP000288805">
    <property type="component" value="Unassembled WGS sequence"/>
</dbReference>
<evidence type="ECO:0000256" key="1">
    <source>
        <dbReference type="ARBA" id="ARBA00022821"/>
    </source>
</evidence>
<dbReference type="InterPro" id="IPR057135">
    <property type="entry name" value="At4g27190-like_LRR"/>
</dbReference>
<protein>
    <recommendedName>
        <fullName evidence="2">Disease resistance protein At4g27190-like leucine-rich repeats domain-containing protein</fullName>
    </recommendedName>
</protein>
<feature type="domain" description="Disease resistance protein At4g27190-like leucine-rich repeats" evidence="2">
    <location>
        <begin position="113"/>
        <end position="220"/>
    </location>
</feature>
<keyword evidence="1" id="KW-0611">Plant defense</keyword>
<dbReference type="Gene3D" id="3.80.10.10">
    <property type="entry name" value="Ribonuclease Inhibitor"/>
    <property type="match status" value="1"/>
</dbReference>
<dbReference type="PANTHER" id="PTHR33463:SF179">
    <property type="entry name" value="NB-ARC DOMAIN-CONTAINING PROTEIN"/>
    <property type="match status" value="1"/>
</dbReference>
<dbReference type="InterPro" id="IPR050905">
    <property type="entry name" value="Plant_NBS-LRR"/>
</dbReference>
<dbReference type="InterPro" id="IPR032675">
    <property type="entry name" value="LRR_dom_sf"/>
</dbReference>
<gene>
    <name evidence="3" type="ORF">CK203_071002</name>
</gene>
<sequence>MIDVNPGDKRWNASVKDIVKEVCSLDWLEALQLYLPEVALLNDLQNASSSINLSKMRFRFTVGRHLKRIISRLPLEAAVKFDVPKRCLKFVKGEDVPKIRKVLQHVIALFLDCHSTATSLFEFGIEYMKNLKFCVLRECDEIQTIVDANNGDKVPLRSLEYLNLYYMKNLRSIWKGPFGWGSLSPLTALELCTCPQLTTIFTLDLSFNLCNLEEFVVEDCPEIESIVVTHDPTTTQPMLWKGYLFPKLKKISLHYMPKLVSISNGLLISPKLEQISFYDCPSLKTLSTEEVSSNYLKVIIGEAEWWRELKLNKSEWFKPPNLDAIFVPIERDIDFITQLAEISDQLQARMQETKPSQ</sequence>
<name>A0A438E9I3_VITVI</name>
<evidence type="ECO:0000259" key="2">
    <source>
        <dbReference type="Pfam" id="PF23247"/>
    </source>
</evidence>
<organism evidence="3 4">
    <name type="scientific">Vitis vinifera</name>
    <name type="common">Grape</name>
    <dbReference type="NCBI Taxonomy" id="29760"/>
    <lineage>
        <taxon>Eukaryota</taxon>
        <taxon>Viridiplantae</taxon>
        <taxon>Streptophyta</taxon>
        <taxon>Embryophyta</taxon>
        <taxon>Tracheophyta</taxon>
        <taxon>Spermatophyta</taxon>
        <taxon>Magnoliopsida</taxon>
        <taxon>eudicotyledons</taxon>
        <taxon>Gunneridae</taxon>
        <taxon>Pentapetalae</taxon>
        <taxon>rosids</taxon>
        <taxon>Vitales</taxon>
        <taxon>Vitaceae</taxon>
        <taxon>Viteae</taxon>
        <taxon>Vitis</taxon>
    </lineage>
</organism>
<dbReference type="EMBL" id="QGNW01001357">
    <property type="protein sequence ID" value="RVW44426.1"/>
    <property type="molecule type" value="Genomic_DNA"/>
</dbReference>
<evidence type="ECO:0000313" key="3">
    <source>
        <dbReference type="EMBL" id="RVW44426.1"/>
    </source>
</evidence>
<reference evidence="3 4" key="1">
    <citation type="journal article" date="2018" name="PLoS Genet.">
        <title>Population sequencing reveals clonal diversity and ancestral inbreeding in the grapevine cultivar Chardonnay.</title>
        <authorList>
            <person name="Roach M.J."/>
            <person name="Johnson D.L."/>
            <person name="Bohlmann J."/>
            <person name="van Vuuren H.J."/>
            <person name="Jones S.J."/>
            <person name="Pretorius I.S."/>
            <person name="Schmidt S.A."/>
            <person name="Borneman A.R."/>
        </authorList>
    </citation>
    <scope>NUCLEOTIDE SEQUENCE [LARGE SCALE GENOMIC DNA]</scope>
    <source>
        <strain evidence="4">cv. Chardonnay</strain>
        <tissue evidence="3">Leaf</tissue>
    </source>
</reference>
<evidence type="ECO:0000313" key="4">
    <source>
        <dbReference type="Proteomes" id="UP000288805"/>
    </source>
</evidence>
<comment type="caution">
    <text evidence="3">The sequence shown here is derived from an EMBL/GenBank/DDBJ whole genome shotgun (WGS) entry which is preliminary data.</text>
</comment>
<accession>A0A438E9I3</accession>
<dbReference type="AlphaFoldDB" id="A0A438E9I3"/>
<proteinExistence type="predicted"/>
<dbReference type="Pfam" id="PF23247">
    <property type="entry name" value="LRR_RPS2"/>
    <property type="match status" value="1"/>
</dbReference>
<dbReference type="SUPFAM" id="SSF52047">
    <property type="entry name" value="RNI-like"/>
    <property type="match status" value="1"/>
</dbReference>